<evidence type="ECO:0000313" key="5">
    <source>
        <dbReference type="Proteomes" id="UP000242877"/>
    </source>
</evidence>
<dbReference type="InterPro" id="IPR009210">
    <property type="entry name" value="ASCC1"/>
</dbReference>
<feature type="compositionally biased region" description="Low complexity" evidence="1">
    <location>
        <begin position="92"/>
        <end position="101"/>
    </location>
</feature>
<feature type="region of interest" description="Disordered" evidence="1">
    <location>
        <begin position="91"/>
        <end position="121"/>
    </location>
</feature>
<dbReference type="GO" id="GO:0006355">
    <property type="term" value="P:regulation of DNA-templated transcription"/>
    <property type="evidence" value="ECO:0007669"/>
    <property type="project" value="TreeGrafter"/>
</dbReference>
<dbReference type="Gene3D" id="3.90.1140.10">
    <property type="entry name" value="Cyclic phosphodiesterase"/>
    <property type="match status" value="2"/>
</dbReference>
<dbReference type="Pfam" id="PF10469">
    <property type="entry name" value="AKAP7_NLS"/>
    <property type="match status" value="1"/>
</dbReference>
<feature type="domain" description="A-kinase anchor protein 7-like phosphoesterase" evidence="3">
    <location>
        <begin position="7"/>
        <end position="295"/>
    </location>
</feature>
<feature type="compositionally biased region" description="Polar residues" evidence="1">
    <location>
        <begin position="104"/>
        <end position="121"/>
    </location>
</feature>
<organism evidence="4 5">
    <name type="scientific">Ascosphaera apis ARSEF 7405</name>
    <dbReference type="NCBI Taxonomy" id="392613"/>
    <lineage>
        <taxon>Eukaryota</taxon>
        <taxon>Fungi</taxon>
        <taxon>Dikarya</taxon>
        <taxon>Ascomycota</taxon>
        <taxon>Pezizomycotina</taxon>
        <taxon>Eurotiomycetes</taxon>
        <taxon>Eurotiomycetidae</taxon>
        <taxon>Onygenales</taxon>
        <taxon>Ascosphaeraceae</taxon>
        <taxon>Ascosphaera</taxon>
    </lineage>
</organism>
<dbReference type="PANTHER" id="PTHR13360">
    <property type="entry name" value="ACTIVATING SIGNAL COINTEGRATOR 1 COMPLEX SUBUNIT 1"/>
    <property type="match status" value="1"/>
</dbReference>
<evidence type="ECO:0000256" key="1">
    <source>
        <dbReference type="SAM" id="MobiDB-lite"/>
    </source>
</evidence>
<evidence type="ECO:0000256" key="2">
    <source>
        <dbReference type="SAM" id="SignalP"/>
    </source>
</evidence>
<evidence type="ECO:0000259" key="3">
    <source>
        <dbReference type="Pfam" id="PF10469"/>
    </source>
</evidence>
<evidence type="ECO:0000313" key="4">
    <source>
        <dbReference type="EMBL" id="KZZ91861.1"/>
    </source>
</evidence>
<dbReference type="PANTHER" id="PTHR13360:SF1">
    <property type="entry name" value="ACTIVATING SIGNAL COINTEGRATOR 1 COMPLEX SUBUNIT 1"/>
    <property type="match status" value="1"/>
</dbReference>
<name>A0A167YWY9_9EURO</name>
<dbReference type="EMBL" id="AZGZ01000012">
    <property type="protein sequence ID" value="KZZ91861.1"/>
    <property type="molecule type" value="Genomic_DNA"/>
</dbReference>
<feature type="chain" id="PRO_5007894862" description="A-kinase anchor protein 7-like phosphoesterase domain-containing protein" evidence="2">
    <location>
        <begin position="21"/>
        <end position="357"/>
    </location>
</feature>
<dbReference type="GO" id="GO:0006307">
    <property type="term" value="P:DNA alkylation repair"/>
    <property type="evidence" value="ECO:0007669"/>
    <property type="project" value="InterPro"/>
</dbReference>
<keyword evidence="5" id="KW-1185">Reference proteome</keyword>
<keyword evidence="2" id="KW-0732">Signal</keyword>
<accession>A0A167YWY9</accession>
<reference evidence="4 5" key="1">
    <citation type="journal article" date="2016" name="Genome Biol. Evol.">
        <title>Divergent and convergent evolution of fungal pathogenicity.</title>
        <authorList>
            <person name="Shang Y."/>
            <person name="Xiao G."/>
            <person name="Zheng P."/>
            <person name="Cen K."/>
            <person name="Zhan S."/>
            <person name="Wang C."/>
        </authorList>
    </citation>
    <scope>NUCLEOTIDE SEQUENCE [LARGE SCALE GENOMIC DNA]</scope>
    <source>
        <strain evidence="4 5">ARSEF 7405</strain>
    </source>
</reference>
<sequence>MSRPRLTHFVCLPLVGPASASQLGESLSQFWERASTIQPALPKAALRPLGTLHFTLGVMNLPDKKRLDEAVAFLNNLDLVSLLNQIEPGQQASASTSATEITSKRTILKSQGPTDNPSTTVHQVEEKVVTEELGVTNDKLVRACQGYAQDEHQIDQSKGLGQEVGNELQASNPLMISLVSLGALPSAKEARILYAEPLDTTSRLYPFAQAIQQRFIEAGFIQQDMVRDFKPGRKPQLVPRPLLLHATVANTIYAPKKWSKPAAFKNGEEKRGKDVRPKKESQTFDAQPLLVEFAGRSQGHQSQAGNPSYTWAEQLPIDRLCICEMGAKPIANEPFAPFGGPILTSEYKVVAERRIQP</sequence>
<feature type="signal peptide" evidence="2">
    <location>
        <begin position="1"/>
        <end position="20"/>
    </location>
</feature>
<proteinExistence type="predicted"/>
<dbReference type="GO" id="GO:0005634">
    <property type="term" value="C:nucleus"/>
    <property type="evidence" value="ECO:0007669"/>
    <property type="project" value="TreeGrafter"/>
</dbReference>
<dbReference type="OrthoDB" id="277832at2759"/>
<dbReference type="VEuPathDB" id="FungiDB:AAP_03080"/>
<dbReference type="Proteomes" id="UP000242877">
    <property type="component" value="Unassembled WGS sequence"/>
</dbReference>
<protein>
    <recommendedName>
        <fullName evidence="3">A-kinase anchor protein 7-like phosphoesterase domain-containing protein</fullName>
    </recommendedName>
</protein>
<gene>
    <name evidence="4" type="ORF">AAP_03080</name>
</gene>
<comment type="caution">
    <text evidence="4">The sequence shown here is derived from an EMBL/GenBank/DDBJ whole genome shotgun (WGS) entry which is preliminary data.</text>
</comment>
<dbReference type="AlphaFoldDB" id="A0A167YWY9"/>
<dbReference type="InterPro" id="IPR019510">
    <property type="entry name" value="AKAP7-like_phosphoesterase"/>
</dbReference>